<accession>A0ACB6Z8U9</accession>
<reference evidence="1" key="1">
    <citation type="submission" date="2019-10" db="EMBL/GenBank/DDBJ databases">
        <authorList>
            <consortium name="DOE Joint Genome Institute"/>
            <person name="Kuo A."/>
            <person name="Miyauchi S."/>
            <person name="Kiss E."/>
            <person name="Drula E."/>
            <person name="Kohler A."/>
            <person name="Sanchez-Garcia M."/>
            <person name="Andreopoulos B."/>
            <person name="Barry K.W."/>
            <person name="Bonito G."/>
            <person name="Buee M."/>
            <person name="Carver A."/>
            <person name="Chen C."/>
            <person name="Cichocki N."/>
            <person name="Clum A."/>
            <person name="Culley D."/>
            <person name="Crous P.W."/>
            <person name="Fauchery L."/>
            <person name="Girlanda M."/>
            <person name="Hayes R."/>
            <person name="Keri Z."/>
            <person name="Labutti K."/>
            <person name="Lipzen A."/>
            <person name="Lombard V."/>
            <person name="Magnuson J."/>
            <person name="Maillard F."/>
            <person name="Morin E."/>
            <person name="Murat C."/>
            <person name="Nolan M."/>
            <person name="Ohm R."/>
            <person name="Pangilinan J."/>
            <person name="Pereira M."/>
            <person name="Perotto S."/>
            <person name="Peter M."/>
            <person name="Riley R."/>
            <person name="Sitrit Y."/>
            <person name="Stielow B."/>
            <person name="Szollosi G."/>
            <person name="Zifcakova L."/>
            <person name="Stursova M."/>
            <person name="Spatafora J.W."/>
            <person name="Tedersoo L."/>
            <person name="Vaario L.-M."/>
            <person name="Yamada A."/>
            <person name="Yan M."/>
            <person name="Wang P."/>
            <person name="Xu J."/>
            <person name="Bruns T."/>
            <person name="Baldrian P."/>
            <person name="Vilgalys R."/>
            <person name="Henrissat B."/>
            <person name="Grigoriev I.V."/>
            <person name="Hibbett D."/>
            <person name="Nagy L.G."/>
            <person name="Martin F.M."/>
        </authorList>
    </citation>
    <scope>NUCLEOTIDE SEQUENCE</scope>
    <source>
        <strain evidence="1">P2</strain>
    </source>
</reference>
<reference evidence="1" key="2">
    <citation type="journal article" date="2020" name="Nat. Commun.">
        <title>Large-scale genome sequencing of mycorrhizal fungi provides insights into the early evolution of symbiotic traits.</title>
        <authorList>
            <person name="Miyauchi S."/>
            <person name="Kiss E."/>
            <person name="Kuo A."/>
            <person name="Drula E."/>
            <person name="Kohler A."/>
            <person name="Sanchez-Garcia M."/>
            <person name="Morin E."/>
            <person name="Andreopoulos B."/>
            <person name="Barry K.W."/>
            <person name="Bonito G."/>
            <person name="Buee M."/>
            <person name="Carver A."/>
            <person name="Chen C."/>
            <person name="Cichocki N."/>
            <person name="Clum A."/>
            <person name="Culley D."/>
            <person name="Crous P.W."/>
            <person name="Fauchery L."/>
            <person name="Girlanda M."/>
            <person name="Hayes R.D."/>
            <person name="Keri Z."/>
            <person name="LaButti K."/>
            <person name="Lipzen A."/>
            <person name="Lombard V."/>
            <person name="Magnuson J."/>
            <person name="Maillard F."/>
            <person name="Murat C."/>
            <person name="Nolan M."/>
            <person name="Ohm R.A."/>
            <person name="Pangilinan J."/>
            <person name="Pereira M.F."/>
            <person name="Perotto S."/>
            <person name="Peter M."/>
            <person name="Pfister S."/>
            <person name="Riley R."/>
            <person name="Sitrit Y."/>
            <person name="Stielow J.B."/>
            <person name="Szollosi G."/>
            <person name="Zifcakova L."/>
            <person name="Stursova M."/>
            <person name="Spatafora J.W."/>
            <person name="Tedersoo L."/>
            <person name="Vaario L.M."/>
            <person name="Yamada A."/>
            <person name="Yan M."/>
            <person name="Wang P."/>
            <person name="Xu J."/>
            <person name="Bruns T."/>
            <person name="Baldrian P."/>
            <person name="Vilgalys R."/>
            <person name="Dunand C."/>
            <person name="Henrissat B."/>
            <person name="Grigoriev I.V."/>
            <person name="Hibbett D."/>
            <person name="Nagy L.G."/>
            <person name="Martin F.M."/>
        </authorList>
    </citation>
    <scope>NUCLEOTIDE SEQUENCE</scope>
    <source>
        <strain evidence="1">P2</strain>
    </source>
</reference>
<keyword evidence="2" id="KW-1185">Reference proteome</keyword>
<proteinExistence type="predicted"/>
<dbReference type="Proteomes" id="UP000886501">
    <property type="component" value="Unassembled WGS sequence"/>
</dbReference>
<evidence type="ECO:0000313" key="1">
    <source>
        <dbReference type="EMBL" id="KAF9645907.1"/>
    </source>
</evidence>
<comment type="caution">
    <text evidence="1">The sequence shown here is derived from an EMBL/GenBank/DDBJ whole genome shotgun (WGS) entry which is preliminary data.</text>
</comment>
<evidence type="ECO:0000313" key="2">
    <source>
        <dbReference type="Proteomes" id="UP000886501"/>
    </source>
</evidence>
<sequence>MSAKRACLTCRARKVKCVPGPTQRCERCTTLELQDCVYKQIKKRGVGKILRMGEACKLCRARKRKCDAKRPCTTCVNANRVLECEYEIVGPAPRPSGSPKFLFWNEPGPPGSNDVFTRGRWAIGAVLPEPPTNPVATITRFPPEAIPTTRMLVRSLVHNRLSPYISPRPPPHTFNTVRAHGLPPVTLPPFSVTSSLVFPRVPPKPHVVLSLLGTERLQLSDTALGDLNMKFRLRILCRLNKLGVRFTSEKQQALLRGDTSGTVIHPFFVHYAQTLGMYFCEDMDPGGSMRYGWIYNLATE</sequence>
<gene>
    <name evidence="1" type="ORF">BDM02DRAFT_388919</name>
</gene>
<organism evidence="1 2">
    <name type="scientific">Thelephora ganbajun</name>
    <name type="common">Ganba fungus</name>
    <dbReference type="NCBI Taxonomy" id="370292"/>
    <lineage>
        <taxon>Eukaryota</taxon>
        <taxon>Fungi</taxon>
        <taxon>Dikarya</taxon>
        <taxon>Basidiomycota</taxon>
        <taxon>Agaricomycotina</taxon>
        <taxon>Agaricomycetes</taxon>
        <taxon>Thelephorales</taxon>
        <taxon>Thelephoraceae</taxon>
        <taxon>Thelephora</taxon>
    </lineage>
</organism>
<protein>
    <submittedName>
        <fullName evidence="1">Uncharacterized protein</fullName>
    </submittedName>
</protein>
<dbReference type="EMBL" id="MU118074">
    <property type="protein sequence ID" value="KAF9645907.1"/>
    <property type="molecule type" value="Genomic_DNA"/>
</dbReference>
<name>A0ACB6Z8U9_THEGA</name>